<dbReference type="RefSeq" id="WP_161807284.1">
    <property type="nucleotide sequence ID" value="NZ_BJON01000031.1"/>
</dbReference>
<gene>
    <name evidence="1" type="ORF">BRE01_62500</name>
</gene>
<proteinExistence type="predicted"/>
<comment type="caution">
    <text evidence="1">The sequence shown here is derived from an EMBL/GenBank/DDBJ whole genome shotgun (WGS) entry which is preliminary data.</text>
</comment>
<evidence type="ECO:0008006" key="3">
    <source>
        <dbReference type="Google" id="ProtNLM"/>
    </source>
</evidence>
<dbReference type="Proteomes" id="UP000319578">
    <property type="component" value="Unassembled WGS sequence"/>
</dbReference>
<accession>A0ABQ0TX96</accession>
<reference evidence="1 2" key="1">
    <citation type="submission" date="2019-06" db="EMBL/GenBank/DDBJ databases">
        <title>Whole genome shotgun sequence of Brevibacillus reuszeri NBRC 15719.</title>
        <authorList>
            <person name="Hosoyama A."/>
            <person name="Uohara A."/>
            <person name="Ohji S."/>
            <person name="Ichikawa N."/>
        </authorList>
    </citation>
    <scope>NUCLEOTIDE SEQUENCE [LARGE SCALE GENOMIC DNA]</scope>
    <source>
        <strain evidence="1 2">NBRC 15719</strain>
    </source>
</reference>
<name>A0ABQ0TX96_9BACL</name>
<organism evidence="1 2">
    <name type="scientific">Brevibacillus reuszeri</name>
    <dbReference type="NCBI Taxonomy" id="54915"/>
    <lineage>
        <taxon>Bacteria</taxon>
        <taxon>Bacillati</taxon>
        <taxon>Bacillota</taxon>
        <taxon>Bacilli</taxon>
        <taxon>Bacillales</taxon>
        <taxon>Paenibacillaceae</taxon>
        <taxon>Brevibacillus</taxon>
    </lineage>
</organism>
<evidence type="ECO:0000313" key="1">
    <source>
        <dbReference type="EMBL" id="GED72548.1"/>
    </source>
</evidence>
<evidence type="ECO:0000313" key="2">
    <source>
        <dbReference type="Proteomes" id="UP000319578"/>
    </source>
</evidence>
<dbReference type="EMBL" id="BJON01000031">
    <property type="protein sequence ID" value="GED72548.1"/>
    <property type="molecule type" value="Genomic_DNA"/>
</dbReference>
<protein>
    <recommendedName>
        <fullName evidence="3">CxxH/CxxC protein</fullName>
    </recommendedName>
</protein>
<sequence length="49" mass="5656">MNIFEIDWVCKCGSKETSSQMVSEYELKKGFKAYTYCSECGEEKETEVS</sequence>
<keyword evidence="2" id="KW-1185">Reference proteome</keyword>